<keyword evidence="6" id="KW-0574">Periplasm</keyword>
<proteinExistence type="inferred from homology"/>
<dbReference type="CDD" id="cd00118">
    <property type="entry name" value="LysM"/>
    <property type="match status" value="1"/>
</dbReference>
<dbReference type="AlphaFoldDB" id="A0AB38YE86"/>
<dbReference type="Pfam" id="PF01520">
    <property type="entry name" value="Amidase_3"/>
    <property type="match status" value="1"/>
</dbReference>
<dbReference type="Pfam" id="PF11741">
    <property type="entry name" value="AMIN"/>
    <property type="match status" value="1"/>
</dbReference>
<dbReference type="InterPro" id="IPR018392">
    <property type="entry name" value="LysM"/>
</dbReference>
<dbReference type="Gene3D" id="2.60.40.3500">
    <property type="match status" value="1"/>
</dbReference>
<dbReference type="SMART" id="SM00257">
    <property type="entry name" value="LysM"/>
    <property type="match status" value="1"/>
</dbReference>
<evidence type="ECO:0000256" key="6">
    <source>
        <dbReference type="ARBA" id="ARBA00022764"/>
    </source>
</evidence>
<dbReference type="Gene3D" id="3.10.350.10">
    <property type="entry name" value="LysM domain"/>
    <property type="match status" value="1"/>
</dbReference>
<sequence length="443" mass="48148">MKRQVIALIVLWSLAGIASATNIVTNLRIWRAPDHTRLVLDLTREADHRVFTLTGPSRVVVDLDDTNLFASIGDLELADSGVRSVRAAQRENGGLRVVLDLAEDLSPRSFVLPPNEQYGHRLVIDLQRQEGRSVQLQAAREASQAQTGGQRDIIIAIDAGHGGEDPGAIGRNRTFEKNVVLAIAREMEAIIEATPGYTPFMVRTGDYYISLVRRRQLAREANADFFVSIHADAFTSPQPSGASVYALSDRGATSTMASYLAESENAADTIGGVGGVNLESMDAVVRGVIVDLAMTHSMQEGLTVGASVLRQVGNVTRLHKSRVEQAGFAVLKSPDVPSILVETGFMSNVNDERNLGSQAYRRRLAQSIFAGIKDHFDAHPPPNTWVYAQRRNGNSFSQYTVRSGDTLSGIAARHGVSLSRLREINSMNSDVIRIGQVLRVPSG</sequence>
<accession>A0AB38YE86</accession>
<dbReference type="PANTHER" id="PTHR30404">
    <property type="entry name" value="N-ACETYLMURAMOYL-L-ALANINE AMIDASE"/>
    <property type="match status" value="1"/>
</dbReference>
<dbReference type="GO" id="GO:0009253">
    <property type="term" value="P:peptidoglycan catabolic process"/>
    <property type="evidence" value="ECO:0007669"/>
    <property type="project" value="InterPro"/>
</dbReference>
<comment type="similarity">
    <text evidence="3">Belongs to the N-acetylmuramoyl-L-alanine amidase 3 family.</text>
</comment>
<evidence type="ECO:0000256" key="9">
    <source>
        <dbReference type="ARBA" id="ARBA00074581"/>
    </source>
</evidence>
<dbReference type="CDD" id="cd02696">
    <property type="entry name" value="MurNAc-LAA"/>
    <property type="match status" value="1"/>
</dbReference>
<dbReference type="Gene3D" id="3.40.630.40">
    <property type="entry name" value="Zn-dependent exopeptidases"/>
    <property type="match status" value="1"/>
</dbReference>
<evidence type="ECO:0000256" key="8">
    <source>
        <dbReference type="ARBA" id="ARBA00023316"/>
    </source>
</evidence>
<organism evidence="11">
    <name type="scientific">Salinispirillum sp. LH 10-3-1</name>
    <dbReference type="NCBI Taxonomy" id="2952525"/>
    <lineage>
        <taxon>Bacteria</taxon>
        <taxon>Pseudomonadati</taxon>
        <taxon>Pseudomonadota</taxon>
        <taxon>Gammaproteobacteria</taxon>
        <taxon>Oceanospirillales</taxon>
        <taxon>Saccharospirillaceae</taxon>
        <taxon>Salinispirillum</taxon>
    </lineage>
</organism>
<dbReference type="RefSeq" id="WP_304994967.1">
    <property type="nucleotide sequence ID" value="NZ_CP101717.1"/>
</dbReference>
<dbReference type="PANTHER" id="PTHR30404:SF0">
    <property type="entry name" value="N-ACETYLMURAMOYL-L-ALANINE AMIDASE AMIC"/>
    <property type="match status" value="1"/>
</dbReference>
<dbReference type="EC" id="3.5.1.28" evidence="4"/>
<evidence type="ECO:0000313" key="11">
    <source>
        <dbReference type="EMBL" id="WLD57682.1"/>
    </source>
</evidence>
<dbReference type="FunFam" id="3.40.630.40:FF:000001">
    <property type="entry name" value="N-acetylmuramoyl-L-alanine amidase"/>
    <property type="match status" value="1"/>
</dbReference>
<feature type="domain" description="LysM" evidence="10">
    <location>
        <begin position="397"/>
        <end position="440"/>
    </location>
</feature>
<dbReference type="EMBL" id="CP101717">
    <property type="protein sequence ID" value="WLD57682.1"/>
    <property type="molecule type" value="Genomic_DNA"/>
</dbReference>
<dbReference type="GO" id="GO:0071555">
    <property type="term" value="P:cell wall organization"/>
    <property type="evidence" value="ECO:0007669"/>
    <property type="project" value="UniProtKB-KW"/>
</dbReference>
<dbReference type="SUPFAM" id="SSF53187">
    <property type="entry name" value="Zn-dependent exopeptidases"/>
    <property type="match status" value="1"/>
</dbReference>
<reference evidence="11" key="1">
    <citation type="submission" date="2022-07" db="EMBL/GenBank/DDBJ databases">
        <title>Complete genome sequence of Salinispirillum sp. LH10-3-1 capable of multiple carbohydrate inversion isolated from a soda lake.</title>
        <authorList>
            <person name="Liu J."/>
            <person name="Zhai Y."/>
            <person name="Zhang H."/>
            <person name="Yang H."/>
            <person name="Qu J."/>
            <person name="Li J."/>
        </authorList>
    </citation>
    <scope>NUCLEOTIDE SEQUENCE</scope>
    <source>
        <strain evidence="11">LH 10-3-1</strain>
    </source>
</reference>
<dbReference type="PROSITE" id="PS51782">
    <property type="entry name" value="LYSM"/>
    <property type="match status" value="1"/>
</dbReference>
<evidence type="ECO:0000256" key="1">
    <source>
        <dbReference type="ARBA" id="ARBA00001561"/>
    </source>
</evidence>
<dbReference type="SMART" id="SM00646">
    <property type="entry name" value="Ami_3"/>
    <property type="match status" value="1"/>
</dbReference>
<comment type="subcellular location">
    <subcellularLocation>
        <location evidence="2">Periplasm</location>
    </subcellularLocation>
</comment>
<dbReference type="SUPFAM" id="SSF54106">
    <property type="entry name" value="LysM domain"/>
    <property type="match status" value="1"/>
</dbReference>
<evidence type="ECO:0000259" key="10">
    <source>
        <dbReference type="PROSITE" id="PS51782"/>
    </source>
</evidence>
<keyword evidence="7 11" id="KW-0378">Hydrolase</keyword>
<dbReference type="InterPro" id="IPR050695">
    <property type="entry name" value="N-acetylmuramoyl_amidase_3"/>
</dbReference>
<dbReference type="InterPro" id="IPR002508">
    <property type="entry name" value="MurNAc-LAA_cat"/>
</dbReference>
<dbReference type="GO" id="GO:0030288">
    <property type="term" value="C:outer membrane-bounded periplasmic space"/>
    <property type="evidence" value="ECO:0007669"/>
    <property type="project" value="TreeGrafter"/>
</dbReference>
<evidence type="ECO:0000256" key="2">
    <source>
        <dbReference type="ARBA" id="ARBA00004418"/>
    </source>
</evidence>
<keyword evidence="8" id="KW-0961">Cell wall biogenesis/degradation</keyword>
<dbReference type="Pfam" id="PF01476">
    <property type="entry name" value="LysM"/>
    <property type="match status" value="1"/>
</dbReference>
<keyword evidence="5" id="KW-0732">Signal</keyword>
<evidence type="ECO:0000256" key="3">
    <source>
        <dbReference type="ARBA" id="ARBA00010860"/>
    </source>
</evidence>
<dbReference type="InterPro" id="IPR036779">
    <property type="entry name" value="LysM_dom_sf"/>
</dbReference>
<gene>
    <name evidence="11" type="ORF">NFC81_13315</name>
</gene>
<dbReference type="GO" id="GO:0008745">
    <property type="term" value="F:N-acetylmuramoyl-L-alanine amidase activity"/>
    <property type="evidence" value="ECO:0007669"/>
    <property type="project" value="UniProtKB-EC"/>
</dbReference>
<name>A0AB38YE86_9GAMM</name>
<evidence type="ECO:0000256" key="4">
    <source>
        <dbReference type="ARBA" id="ARBA00011901"/>
    </source>
</evidence>
<dbReference type="InterPro" id="IPR021731">
    <property type="entry name" value="AMIN_dom"/>
</dbReference>
<protein>
    <recommendedName>
        <fullName evidence="9">N-acetylmuramoyl-L-alanine amidase AmiC</fullName>
        <ecNumber evidence="4">3.5.1.28</ecNumber>
    </recommendedName>
</protein>
<evidence type="ECO:0000256" key="7">
    <source>
        <dbReference type="ARBA" id="ARBA00022801"/>
    </source>
</evidence>
<comment type="catalytic activity">
    <reaction evidence="1">
        <text>Hydrolyzes the link between N-acetylmuramoyl residues and L-amino acid residues in certain cell-wall glycopeptides.</text>
        <dbReference type="EC" id="3.5.1.28"/>
    </reaction>
</comment>
<evidence type="ECO:0000256" key="5">
    <source>
        <dbReference type="ARBA" id="ARBA00022729"/>
    </source>
</evidence>